<sequence length="225" mass="23502">MGGFAAPAADAVALPLGLPGEGAGFSEQFSGVRAEVERFIANGEPGGAPQLAPEAWRFARAPQAGVPLAAAGPEQQAFLDEMRPYAQAAGARLGVAPDIILAQAALESGWGRKPLKRADGGDSHNLFGVKADSRWRGEAASALTTEFAGGLRQSRVESFRAYPDYQAAFDDYARLLSESPRYRAALGVGGDAQAFARALAHGGYATDPEYADKLTALVGRLRRGA</sequence>
<dbReference type="InterPro" id="IPR051056">
    <property type="entry name" value="Glycosyl_Hydrolase_73"/>
</dbReference>
<dbReference type="GO" id="GO:0016798">
    <property type="term" value="F:hydrolase activity, acting on glycosyl bonds"/>
    <property type="evidence" value="ECO:0007669"/>
    <property type="project" value="InterPro"/>
</dbReference>
<organism evidence="3 4">
    <name type="scientific">Chromobacterium alticapitis</name>
    <dbReference type="NCBI Taxonomy" id="2073169"/>
    <lineage>
        <taxon>Bacteria</taxon>
        <taxon>Pseudomonadati</taxon>
        <taxon>Pseudomonadota</taxon>
        <taxon>Betaproteobacteria</taxon>
        <taxon>Neisseriales</taxon>
        <taxon>Chromobacteriaceae</taxon>
        <taxon>Chromobacterium</taxon>
    </lineage>
</organism>
<dbReference type="SMART" id="SM00047">
    <property type="entry name" value="LYZ2"/>
    <property type="match status" value="1"/>
</dbReference>
<accession>A0A2S5DK41</accession>
<dbReference type="Gene3D" id="2.10.70.40">
    <property type="entry name" value="peptidoglycan hydrolase"/>
    <property type="match status" value="1"/>
</dbReference>
<keyword evidence="4" id="KW-1185">Reference proteome</keyword>
<evidence type="ECO:0000313" key="3">
    <source>
        <dbReference type="EMBL" id="POZ63391.1"/>
    </source>
</evidence>
<dbReference type="Pfam" id="PF01832">
    <property type="entry name" value="Glucosaminidase"/>
    <property type="match status" value="1"/>
</dbReference>
<keyword evidence="3" id="KW-0966">Cell projection</keyword>
<dbReference type="PANTHER" id="PTHR33308">
    <property type="entry name" value="PEPTIDOGLYCAN HYDROLASE FLGJ"/>
    <property type="match status" value="1"/>
</dbReference>
<name>A0A2S5DK41_9NEIS</name>
<keyword evidence="3" id="KW-0969">Cilium</keyword>
<dbReference type="OrthoDB" id="289937at2"/>
<reference evidence="4" key="1">
    <citation type="submission" date="2018-02" db="EMBL/GenBank/DDBJ databases">
        <authorList>
            <person name="O'Hara-Hanley K."/>
            <person name="Soby S."/>
        </authorList>
    </citation>
    <scope>NUCLEOTIDE SEQUENCE [LARGE SCALE GENOMIC DNA]</scope>
    <source>
        <strain evidence="4">MWU14-2602</strain>
    </source>
</reference>
<dbReference type="AlphaFoldDB" id="A0A2S5DK41"/>
<dbReference type="NCBIfam" id="TIGR02541">
    <property type="entry name" value="flagell_FlgJ"/>
    <property type="match status" value="1"/>
</dbReference>
<dbReference type="GO" id="GO:0071973">
    <property type="term" value="P:bacterial-type flagellum-dependent cell motility"/>
    <property type="evidence" value="ECO:0007669"/>
    <property type="project" value="TreeGrafter"/>
</dbReference>
<dbReference type="InterPro" id="IPR002901">
    <property type="entry name" value="MGlyc_endo_b_GlcNAc-like_dom"/>
</dbReference>
<evidence type="ECO:0000313" key="4">
    <source>
        <dbReference type="Proteomes" id="UP000237082"/>
    </source>
</evidence>
<evidence type="ECO:0000259" key="2">
    <source>
        <dbReference type="SMART" id="SM00047"/>
    </source>
</evidence>
<feature type="domain" description="Mannosyl-glycoprotein endo-beta-N-acetylglucosamidase-like" evidence="2">
    <location>
        <begin position="67"/>
        <end position="222"/>
    </location>
</feature>
<dbReference type="GO" id="GO:0004040">
    <property type="term" value="F:amidase activity"/>
    <property type="evidence" value="ECO:0007669"/>
    <property type="project" value="InterPro"/>
</dbReference>
<gene>
    <name evidence="3" type="primary">flgJ</name>
    <name evidence="3" type="ORF">C2I19_03275</name>
</gene>
<comment type="caution">
    <text evidence="3">The sequence shown here is derived from an EMBL/GenBank/DDBJ whole genome shotgun (WGS) entry which is preliminary data.</text>
</comment>
<dbReference type="Gene3D" id="1.10.530.10">
    <property type="match status" value="1"/>
</dbReference>
<dbReference type="Proteomes" id="UP000237082">
    <property type="component" value="Unassembled WGS sequence"/>
</dbReference>
<dbReference type="PANTHER" id="PTHR33308:SF9">
    <property type="entry name" value="PEPTIDOGLYCAN HYDROLASE FLGJ"/>
    <property type="match status" value="1"/>
</dbReference>
<proteinExistence type="predicted"/>
<keyword evidence="1 3" id="KW-0378">Hydrolase</keyword>
<dbReference type="GO" id="GO:0044780">
    <property type="term" value="P:bacterial-type flagellum assembly"/>
    <property type="evidence" value="ECO:0007669"/>
    <property type="project" value="InterPro"/>
</dbReference>
<keyword evidence="3" id="KW-0282">Flagellum</keyword>
<dbReference type="EMBL" id="PQWB01000012">
    <property type="protein sequence ID" value="POZ63391.1"/>
    <property type="molecule type" value="Genomic_DNA"/>
</dbReference>
<evidence type="ECO:0000256" key="1">
    <source>
        <dbReference type="ARBA" id="ARBA00022801"/>
    </source>
</evidence>
<dbReference type="InterPro" id="IPR013377">
    <property type="entry name" value="FlgJ"/>
</dbReference>
<dbReference type="PRINTS" id="PR01002">
    <property type="entry name" value="FLGFLGJ"/>
</dbReference>
<protein>
    <submittedName>
        <fullName evidence="3">Flagellar assembly peptidoglycan hydrolase FlgJ</fullName>
    </submittedName>
</protein>